<dbReference type="RefSeq" id="WP_133390098.1">
    <property type="nucleotide sequence ID" value="NZ_SMUW01000029.1"/>
</dbReference>
<feature type="transmembrane region" description="Helical" evidence="6">
    <location>
        <begin position="105"/>
        <end position="122"/>
    </location>
</feature>
<gene>
    <name evidence="7" type="primary">fucP</name>
    <name evidence="7" type="ORF">E1898_05195</name>
</gene>
<reference evidence="7 8" key="1">
    <citation type="submission" date="2019-03" db="EMBL/GenBank/DDBJ databases">
        <title>Algoriphagus aquimaris sp. nov., isolated form marine sediment in Pohang, Korea.</title>
        <authorList>
            <person name="Kim J."/>
            <person name="Yoon S.-H."/>
            <person name="Lee S.-S."/>
        </authorList>
    </citation>
    <scope>NUCLEOTIDE SEQUENCE [LARGE SCALE GENOMIC DNA]</scope>
    <source>
        <strain evidence="7 8">F21</strain>
    </source>
</reference>
<feature type="transmembrane region" description="Helical" evidence="6">
    <location>
        <begin position="338"/>
        <end position="359"/>
    </location>
</feature>
<evidence type="ECO:0000256" key="3">
    <source>
        <dbReference type="ARBA" id="ARBA00022692"/>
    </source>
</evidence>
<dbReference type="InterPro" id="IPR050375">
    <property type="entry name" value="MFS_TsgA-like"/>
</dbReference>
<dbReference type="InterPro" id="IPR005275">
    <property type="entry name" value="Lfuc_symporter_FucP"/>
</dbReference>
<dbReference type="Gene3D" id="1.20.1250.20">
    <property type="entry name" value="MFS general substrate transporter like domains"/>
    <property type="match status" value="2"/>
</dbReference>
<dbReference type="InterPro" id="IPR011701">
    <property type="entry name" value="MFS"/>
</dbReference>
<feature type="transmembrane region" description="Helical" evidence="6">
    <location>
        <begin position="371"/>
        <end position="392"/>
    </location>
</feature>
<organism evidence="7 8">
    <name type="scientific">Algoriphagus formosus</name>
    <dbReference type="NCBI Taxonomy" id="2007308"/>
    <lineage>
        <taxon>Bacteria</taxon>
        <taxon>Pseudomonadati</taxon>
        <taxon>Bacteroidota</taxon>
        <taxon>Cytophagia</taxon>
        <taxon>Cytophagales</taxon>
        <taxon>Cyclobacteriaceae</taxon>
        <taxon>Algoriphagus</taxon>
    </lineage>
</organism>
<keyword evidence="3 6" id="KW-0812">Transmembrane</keyword>
<evidence type="ECO:0000256" key="1">
    <source>
        <dbReference type="ARBA" id="ARBA00004429"/>
    </source>
</evidence>
<protein>
    <submittedName>
        <fullName evidence="7">L-fucose:H+ symporter permease</fullName>
    </submittedName>
</protein>
<feature type="transmembrane region" description="Helical" evidence="6">
    <location>
        <begin position="80"/>
        <end position="99"/>
    </location>
</feature>
<keyword evidence="2" id="KW-1003">Cell membrane</keyword>
<comment type="subcellular location">
    <subcellularLocation>
        <location evidence="1">Cell inner membrane</location>
        <topology evidence="1">Multi-pass membrane protein</topology>
    </subcellularLocation>
</comment>
<dbReference type="InterPro" id="IPR036259">
    <property type="entry name" value="MFS_trans_sf"/>
</dbReference>
<feature type="transmembrane region" description="Helical" evidence="6">
    <location>
        <begin position="412"/>
        <end position="431"/>
    </location>
</feature>
<comment type="caution">
    <text evidence="7">The sequence shown here is derived from an EMBL/GenBank/DDBJ whole genome shotgun (WGS) entry which is preliminary data.</text>
</comment>
<evidence type="ECO:0000256" key="6">
    <source>
        <dbReference type="SAM" id="Phobius"/>
    </source>
</evidence>
<dbReference type="Proteomes" id="UP000295438">
    <property type="component" value="Unassembled WGS sequence"/>
</dbReference>
<feature type="transmembrane region" description="Helical" evidence="6">
    <location>
        <begin position="314"/>
        <end position="332"/>
    </location>
</feature>
<evidence type="ECO:0000313" key="8">
    <source>
        <dbReference type="Proteomes" id="UP000295438"/>
    </source>
</evidence>
<evidence type="ECO:0000256" key="2">
    <source>
        <dbReference type="ARBA" id="ARBA00022475"/>
    </source>
</evidence>
<dbReference type="AlphaFoldDB" id="A0A4R5V5W4"/>
<keyword evidence="8" id="KW-1185">Reference proteome</keyword>
<feature type="transmembrane region" description="Helical" evidence="6">
    <location>
        <begin position="143"/>
        <end position="165"/>
    </location>
</feature>
<dbReference type="PANTHER" id="PTHR43702:SF11">
    <property type="entry name" value="L-FUCOSE-PROTON SYMPORTER"/>
    <property type="match status" value="1"/>
</dbReference>
<keyword evidence="5 6" id="KW-0472">Membrane</keyword>
<sequence>MSEKPAIVPKSLLLPFVLITSLFALWGFANDITNPMVAAFKRVLELNNVQASWVQLAFYGGYFTMALPAAFFIKKYSYKTGVLLGLGLYAFGALLFYPAASWESYGFFLASLYILTFGLAFLETTANPYILSMGPEKTATQRLNLAQAFNPMGALAGLFVAKQFILNSLQSNETDADGMIIYSTLEESAKAAIRTNDLMVIRNPYVMLGLVVLGILILIALVKMPENKENKGEIDFWPTMRRLFSKRTFVEGTLAQMFYVGAQIMVWTYIYQYAEALGIDNASAVNFGYAALLVFLLGRWVCTVLLRFISSSKLLSIFAVMAMLFTLGAIFLPDMLGLYSLVAISFAMSLMFPTIYGIALEGLGEDSKFAAAFLVMAIVGGAIMPTLQGMILDLGGSGYSDIKILGVSEVNFSFILPFMCFLMVWLFAVRVKSISKT</sequence>
<dbReference type="Pfam" id="PF07690">
    <property type="entry name" value="MFS_1"/>
    <property type="match status" value="1"/>
</dbReference>
<dbReference type="CDD" id="cd17394">
    <property type="entry name" value="MFS_FucP_like"/>
    <property type="match status" value="1"/>
</dbReference>
<feature type="transmembrane region" description="Helical" evidence="6">
    <location>
        <begin position="53"/>
        <end position="73"/>
    </location>
</feature>
<dbReference type="SUPFAM" id="SSF103473">
    <property type="entry name" value="MFS general substrate transporter"/>
    <property type="match status" value="1"/>
</dbReference>
<dbReference type="PANTHER" id="PTHR43702">
    <property type="entry name" value="L-FUCOSE-PROTON SYMPORTER"/>
    <property type="match status" value="1"/>
</dbReference>
<feature type="transmembrane region" description="Helical" evidence="6">
    <location>
        <begin position="282"/>
        <end position="302"/>
    </location>
</feature>
<feature type="transmembrane region" description="Helical" evidence="6">
    <location>
        <begin position="249"/>
        <end position="270"/>
    </location>
</feature>
<evidence type="ECO:0000313" key="7">
    <source>
        <dbReference type="EMBL" id="TDK47264.1"/>
    </source>
</evidence>
<feature type="transmembrane region" description="Helical" evidence="6">
    <location>
        <begin position="205"/>
        <end position="222"/>
    </location>
</feature>
<dbReference type="EMBL" id="SMUW01000029">
    <property type="protein sequence ID" value="TDK47264.1"/>
    <property type="molecule type" value="Genomic_DNA"/>
</dbReference>
<proteinExistence type="predicted"/>
<keyword evidence="4 6" id="KW-1133">Transmembrane helix</keyword>
<dbReference type="NCBIfam" id="TIGR00885">
    <property type="entry name" value="fucP"/>
    <property type="match status" value="1"/>
</dbReference>
<accession>A0A4R5V5W4</accession>
<name>A0A4R5V5W4_9BACT</name>
<evidence type="ECO:0000256" key="4">
    <source>
        <dbReference type="ARBA" id="ARBA00022989"/>
    </source>
</evidence>
<dbReference type="GO" id="GO:0015535">
    <property type="term" value="F:fucose:proton symporter activity"/>
    <property type="evidence" value="ECO:0007669"/>
    <property type="project" value="InterPro"/>
</dbReference>
<dbReference type="GO" id="GO:0005886">
    <property type="term" value="C:plasma membrane"/>
    <property type="evidence" value="ECO:0007669"/>
    <property type="project" value="UniProtKB-SubCell"/>
</dbReference>
<evidence type="ECO:0000256" key="5">
    <source>
        <dbReference type="ARBA" id="ARBA00023136"/>
    </source>
</evidence>